<evidence type="ECO:0000259" key="1">
    <source>
        <dbReference type="Pfam" id="PF17989"/>
    </source>
</evidence>
<keyword evidence="3" id="KW-1185">Reference proteome</keyword>
<evidence type="ECO:0000313" key="3">
    <source>
        <dbReference type="Proteomes" id="UP001224418"/>
    </source>
</evidence>
<protein>
    <recommendedName>
        <fullName evidence="1">Actin-like protein N-terminal domain-containing protein</fullName>
    </recommendedName>
</protein>
<gene>
    <name evidence="2" type="ORF">QOZ93_002447</name>
</gene>
<proteinExistence type="predicted"/>
<accession>A0ABU0JUB0</accession>
<evidence type="ECO:0000313" key="2">
    <source>
        <dbReference type="EMBL" id="MDQ0480697.1"/>
    </source>
</evidence>
<reference evidence="2 3" key="1">
    <citation type="submission" date="2023-07" db="EMBL/GenBank/DDBJ databases">
        <title>Genomic Encyclopedia of Type Strains, Phase IV (KMG-IV): sequencing the most valuable type-strain genomes for metagenomic binning, comparative biology and taxonomic classification.</title>
        <authorList>
            <person name="Goeker M."/>
        </authorList>
    </citation>
    <scope>NUCLEOTIDE SEQUENCE [LARGE SCALE GENOMIC DNA]</scope>
    <source>
        <strain evidence="2 3">DSM 1400</strain>
    </source>
</reference>
<dbReference type="InterPro" id="IPR043129">
    <property type="entry name" value="ATPase_NBD"/>
</dbReference>
<dbReference type="RefSeq" id="WP_307356788.1">
    <property type="nucleotide sequence ID" value="NZ_BAAACJ010000038.1"/>
</dbReference>
<feature type="domain" description="Actin-like protein N-terminal" evidence="1">
    <location>
        <begin position="9"/>
        <end position="155"/>
    </location>
</feature>
<organism evidence="2 3">
    <name type="scientific">Hathewaya limosa</name>
    <name type="common">Clostridium limosum</name>
    <dbReference type="NCBI Taxonomy" id="1536"/>
    <lineage>
        <taxon>Bacteria</taxon>
        <taxon>Bacillati</taxon>
        <taxon>Bacillota</taxon>
        <taxon>Clostridia</taxon>
        <taxon>Eubacteriales</taxon>
        <taxon>Clostridiaceae</taxon>
        <taxon>Hathewaya</taxon>
    </lineage>
</organism>
<dbReference type="Gene3D" id="3.30.420.40">
    <property type="match status" value="2"/>
</dbReference>
<sequence>MENDVQIIGMDLGRGYTKAYSEYNEQKKSCLFKSVIGLGRNLDFSLYDQPIFIEHNKESYFAGMLAEKEGYTPTRNSKDSKTTTTAEKLLYAALNEVAIADKVKLMLGVPYKIFKKSTLSEVTEKYKDKEVTIKDKINGGYKNIKIVDVKIFREGDAALMWEVKDKCATEKPTGIVSVGFRTTEISYFDKGLKFNDKRSKTIELGNRSALEFVQNKLEDQNIMKDLNEIDTSNDYEALKKNAYESLSERISQEIEDNWINLDEMDVYISGGTALNMEFDKDFKLVDDPQMATAKGLYLVGTRIFK</sequence>
<dbReference type="EMBL" id="JAUSWN010000025">
    <property type="protein sequence ID" value="MDQ0480697.1"/>
    <property type="molecule type" value="Genomic_DNA"/>
</dbReference>
<comment type="caution">
    <text evidence="2">The sequence shown here is derived from an EMBL/GenBank/DDBJ whole genome shotgun (WGS) entry which is preliminary data.</text>
</comment>
<name>A0ABU0JUB0_HATLI</name>
<dbReference type="Pfam" id="PF17989">
    <property type="entry name" value="ALP_N"/>
    <property type="match status" value="1"/>
</dbReference>
<dbReference type="InterPro" id="IPR040607">
    <property type="entry name" value="ALP_N"/>
</dbReference>
<dbReference type="SUPFAM" id="SSF53067">
    <property type="entry name" value="Actin-like ATPase domain"/>
    <property type="match status" value="2"/>
</dbReference>
<dbReference type="Proteomes" id="UP001224418">
    <property type="component" value="Unassembled WGS sequence"/>
</dbReference>